<dbReference type="OMA" id="RAWKSPL"/>
<dbReference type="Proteomes" id="UP000051952">
    <property type="component" value="Unassembled WGS sequence"/>
</dbReference>
<dbReference type="OrthoDB" id="268847at2759"/>
<keyword evidence="1 2" id="KW-0812">Transmembrane</keyword>
<dbReference type="AlphaFoldDB" id="A0A0S4JF31"/>
<sequence>MDFSHPHLCVNESTVESRSRSHTMSTLLPRRALMKKADPMPIIRRSRSWRGVTQARFDDNKADRKTQAKQLFIWAPLRVFGTIFITSSVLYVYMGHDQFMHSLMGYESEMQYEYQVNPTPNPMIGSFLERDRRWHAPVRNLEKELHPVREFDVMKDVRVGPILK</sequence>
<evidence type="ECO:0000256" key="1">
    <source>
        <dbReference type="SAM" id="Phobius"/>
    </source>
</evidence>
<evidence type="ECO:0000313" key="3">
    <source>
        <dbReference type="Proteomes" id="UP000051952"/>
    </source>
</evidence>
<accession>A0A0S4JF31</accession>
<keyword evidence="1" id="KW-1133">Transmembrane helix</keyword>
<feature type="transmembrane region" description="Helical" evidence="1">
    <location>
        <begin position="71"/>
        <end position="94"/>
    </location>
</feature>
<keyword evidence="3" id="KW-1185">Reference proteome</keyword>
<evidence type="ECO:0000313" key="2">
    <source>
        <dbReference type="EMBL" id="CUG88654.1"/>
    </source>
</evidence>
<reference evidence="3" key="1">
    <citation type="submission" date="2015-09" db="EMBL/GenBank/DDBJ databases">
        <authorList>
            <consortium name="Pathogen Informatics"/>
        </authorList>
    </citation>
    <scope>NUCLEOTIDE SEQUENCE [LARGE SCALE GENOMIC DNA]</scope>
    <source>
        <strain evidence="3">Lake Konstanz</strain>
    </source>
</reference>
<keyword evidence="1" id="KW-0472">Membrane</keyword>
<proteinExistence type="predicted"/>
<protein>
    <submittedName>
        <fullName evidence="2">Transmembrane protein, putative</fullName>
    </submittedName>
</protein>
<gene>
    <name evidence="2" type="ORF">BSAL_16620</name>
</gene>
<organism evidence="2 3">
    <name type="scientific">Bodo saltans</name>
    <name type="common">Flagellated protozoan</name>
    <dbReference type="NCBI Taxonomy" id="75058"/>
    <lineage>
        <taxon>Eukaryota</taxon>
        <taxon>Discoba</taxon>
        <taxon>Euglenozoa</taxon>
        <taxon>Kinetoplastea</taxon>
        <taxon>Metakinetoplastina</taxon>
        <taxon>Eubodonida</taxon>
        <taxon>Bodonidae</taxon>
        <taxon>Bodo</taxon>
    </lineage>
</organism>
<dbReference type="EMBL" id="CYKH01001667">
    <property type="protein sequence ID" value="CUG88654.1"/>
    <property type="molecule type" value="Genomic_DNA"/>
</dbReference>
<dbReference type="VEuPathDB" id="TriTrypDB:BSAL_16620"/>
<name>A0A0S4JF31_BODSA</name>